<evidence type="ECO:0000313" key="1">
    <source>
        <dbReference type="EMBL" id="BCX80319.1"/>
    </source>
</evidence>
<protein>
    <submittedName>
        <fullName evidence="1">Signal recognition particle sRNA small type</fullName>
    </submittedName>
</protein>
<proteinExistence type="predicted"/>
<organism evidence="1">
    <name type="scientific">Pseudomonas aeruginosa</name>
    <dbReference type="NCBI Taxonomy" id="287"/>
    <lineage>
        <taxon>Bacteria</taxon>
        <taxon>Pseudomonadati</taxon>
        <taxon>Pseudomonadota</taxon>
        <taxon>Gammaproteobacteria</taxon>
        <taxon>Pseudomonadales</taxon>
        <taxon>Pseudomonadaceae</taxon>
        <taxon>Pseudomonas</taxon>
    </lineage>
</organism>
<accession>A0A8D6BJV0</accession>
<reference evidence="1" key="1">
    <citation type="submission" date="2021-06" db="EMBL/GenBank/DDBJ databases">
        <title>Spreading carbapenem-resistant Pseudomonas aeruginosa clinical isolates in Nepal.</title>
        <authorList>
            <person name="Takahashi T."/>
            <person name="Tada T."/>
            <person name="Kirikae T."/>
        </authorList>
    </citation>
    <scope>NUCLEOTIDE SEQUENCE</scope>
    <source>
        <strain evidence="1">JUNP195</strain>
    </source>
</reference>
<sequence length="151" mass="16028">MNPLGEGAGEKHSVLPVPHIKAQAKSVTVRKEMLGQPEIQVVDGSATDYVSHECDTEVVQQSGTLLATPQISVASLDVDECRNCLKDEPYGLTPAQTQRGLQPNCKHDYPSTWSGPEGSSHSGNIVCRGVAGGAASISGSPFFADRRCSHR</sequence>
<dbReference type="AlphaFoldDB" id="A0A8D6BJV0"/>
<dbReference type="EMBL" id="LC635758">
    <property type="protein sequence ID" value="BCX80319.1"/>
    <property type="molecule type" value="Genomic_DNA"/>
</dbReference>
<gene>
    <name evidence="1" type="primary">ffs</name>
</gene>
<name>A0A8D6BJV0_PSEAI</name>